<gene>
    <name evidence="13" type="primary">galE</name>
    <name evidence="13" type="ORF">D1224_05865</name>
</gene>
<evidence type="ECO:0000256" key="10">
    <source>
        <dbReference type="RuleBase" id="RU366046"/>
    </source>
</evidence>
<dbReference type="OrthoDB" id="9801785at2"/>
<evidence type="ECO:0000256" key="3">
    <source>
        <dbReference type="ARBA" id="ARBA00004947"/>
    </source>
</evidence>
<keyword evidence="7 10" id="KW-0520">NAD</keyword>
<evidence type="ECO:0000256" key="9">
    <source>
        <dbReference type="ARBA" id="ARBA00023277"/>
    </source>
</evidence>
<dbReference type="RefSeq" id="WP_119378974.1">
    <property type="nucleotide sequence ID" value="NZ_QWGB01000005.1"/>
</dbReference>
<dbReference type="EC" id="5.1.3.2" evidence="5 10"/>
<dbReference type="PANTHER" id="PTHR43725:SF53">
    <property type="entry name" value="UDP-ARABINOSE 4-EPIMERASE 1"/>
    <property type="match status" value="1"/>
</dbReference>
<organism evidence="13 14">
    <name type="scientific">Henriciella barbarensis</name>
    <dbReference type="NCBI Taxonomy" id="86342"/>
    <lineage>
        <taxon>Bacteria</taxon>
        <taxon>Pseudomonadati</taxon>
        <taxon>Pseudomonadota</taxon>
        <taxon>Alphaproteobacteria</taxon>
        <taxon>Hyphomonadales</taxon>
        <taxon>Hyphomonadaceae</taxon>
        <taxon>Henriciella</taxon>
    </lineage>
</organism>
<dbReference type="NCBIfam" id="TIGR01179">
    <property type="entry name" value="galE"/>
    <property type="match status" value="1"/>
</dbReference>
<feature type="domain" description="NAD-dependent epimerase/dehydratase" evidence="12">
    <location>
        <begin position="5"/>
        <end position="252"/>
    </location>
</feature>
<dbReference type="Proteomes" id="UP000265431">
    <property type="component" value="Unassembled WGS sequence"/>
</dbReference>
<keyword evidence="9 10" id="KW-0119">Carbohydrate metabolism</keyword>
<dbReference type="PANTHER" id="PTHR43725">
    <property type="entry name" value="UDP-GLUCOSE 4-EPIMERASE"/>
    <property type="match status" value="1"/>
</dbReference>
<evidence type="ECO:0000256" key="2">
    <source>
        <dbReference type="ARBA" id="ARBA00001911"/>
    </source>
</evidence>
<dbReference type="UniPathway" id="UPA00214"/>
<evidence type="ECO:0000313" key="13">
    <source>
        <dbReference type="EMBL" id="RIJ23786.1"/>
    </source>
</evidence>
<evidence type="ECO:0000256" key="1">
    <source>
        <dbReference type="ARBA" id="ARBA00000083"/>
    </source>
</evidence>
<dbReference type="SUPFAM" id="SSF51735">
    <property type="entry name" value="NAD(P)-binding Rossmann-fold domains"/>
    <property type="match status" value="1"/>
</dbReference>
<comment type="cofactor">
    <cofactor evidence="2 10">
        <name>NAD(+)</name>
        <dbReference type="ChEBI" id="CHEBI:57540"/>
    </cofactor>
</comment>
<dbReference type="Gene3D" id="3.90.25.10">
    <property type="entry name" value="UDP-galactose 4-epimerase, domain 1"/>
    <property type="match status" value="1"/>
</dbReference>
<dbReference type="EMBL" id="QWGB01000005">
    <property type="protein sequence ID" value="RIJ23786.1"/>
    <property type="molecule type" value="Genomic_DNA"/>
</dbReference>
<sequence>MTKTVLVTGGAGYVGSHSCKAFAEAGWNIVVYDNLSRGWRDFVRWGELIEGDLHDTAKLTEVLRDAKPDAVAHFAAFAYVAESMKQPEIYYQNNVAGTLSLLEAMRAADVRRLVFSSSCATYGVHEELITEETPQAPINPYGASKMIAERMIRDFGMAHGLKSVILRYFNAGGADPAGEIGERHDPEPHVIPLAIMGAMDGTFTFTINGTDFDTRDGTPVRDYVHVSDLADAHWRALDYLDAGGESDVFNLGTGRGVSVSELADAVSRVAGKSVPRQSGARRPGDPPSLVASAAKAERVLGWRPQRSDIDTILETAWAWHQKDNHKSRPDN</sequence>
<reference evidence="13 14" key="1">
    <citation type="submission" date="2018-08" db="EMBL/GenBank/DDBJ databases">
        <title>Henriciella mobilis sp. nov., isolated from seawater.</title>
        <authorList>
            <person name="Cheng H."/>
            <person name="Wu Y.-H."/>
            <person name="Xu X.-W."/>
            <person name="Guo L.-L."/>
        </authorList>
    </citation>
    <scope>NUCLEOTIDE SEQUENCE [LARGE SCALE GENOMIC DNA]</scope>
    <source>
        <strain evidence="13 14">CCUG66934</strain>
    </source>
</reference>
<protein>
    <recommendedName>
        <fullName evidence="6 10">UDP-glucose 4-epimerase</fullName>
        <ecNumber evidence="5 10">5.1.3.2</ecNumber>
    </recommendedName>
</protein>
<evidence type="ECO:0000256" key="6">
    <source>
        <dbReference type="ARBA" id="ARBA00018569"/>
    </source>
</evidence>
<comment type="catalytic activity">
    <reaction evidence="1 10">
        <text>UDP-alpha-D-glucose = UDP-alpha-D-galactose</text>
        <dbReference type="Rhea" id="RHEA:22168"/>
        <dbReference type="ChEBI" id="CHEBI:58885"/>
        <dbReference type="ChEBI" id="CHEBI:66914"/>
        <dbReference type="EC" id="5.1.3.2"/>
    </reaction>
</comment>
<keyword evidence="14" id="KW-1185">Reference proteome</keyword>
<dbReference type="InterPro" id="IPR005886">
    <property type="entry name" value="UDP_G4E"/>
</dbReference>
<evidence type="ECO:0000256" key="4">
    <source>
        <dbReference type="ARBA" id="ARBA00007637"/>
    </source>
</evidence>
<dbReference type="AlphaFoldDB" id="A0A399QXD7"/>
<dbReference type="InterPro" id="IPR001509">
    <property type="entry name" value="Epimerase_deHydtase"/>
</dbReference>
<dbReference type="CDD" id="cd05247">
    <property type="entry name" value="UDP_G4E_1_SDR_e"/>
    <property type="match status" value="1"/>
</dbReference>
<evidence type="ECO:0000259" key="12">
    <source>
        <dbReference type="Pfam" id="PF01370"/>
    </source>
</evidence>
<keyword evidence="8 10" id="KW-0413">Isomerase</keyword>
<evidence type="ECO:0000256" key="5">
    <source>
        <dbReference type="ARBA" id="ARBA00013189"/>
    </source>
</evidence>
<accession>A0A399QXD7</accession>
<dbReference type="InterPro" id="IPR036291">
    <property type="entry name" value="NAD(P)-bd_dom_sf"/>
</dbReference>
<dbReference type="Gene3D" id="3.40.50.720">
    <property type="entry name" value="NAD(P)-binding Rossmann-like Domain"/>
    <property type="match status" value="1"/>
</dbReference>
<comment type="caution">
    <text evidence="13">The sequence shown here is derived from an EMBL/GenBank/DDBJ whole genome shotgun (WGS) entry which is preliminary data.</text>
</comment>
<dbReference type="Pfam" id="PF01370">
    <property type="entry name" value="Epimerase"/>
    <property type="match status" value="1"/>
</dbReference>
<feature type="region of interest" description="Disordered" evidence="11">
    <location>
        <begin position="270"/>
        <end position="292"/>
    </location>
</feature>
<evidence type="ECO:0000256" key="11">
    <source>
        <dbReference type="SAM" id="MobiDB-lite"/>
    </source>
</evidence>
<dbReference type="GO" id="GO:0033499">
    <property type="term" value="P:galactose catabolic process via UDP-galactose, Leloir pathway"/>
    <property type="evidence" value="ECO:0007669"/>
    <property type="project" value="TreeGrafter"/>
</dbReference>
<proteinExistence type="inferred from homology"/>
<dbReference type="GO" id="GO:0003978">
    <property type="term" value="F:UDP-glucose 4-epimerase activity"/>
    <property type="evidence" value="ECO:0007669"/>
    <property type="project" value="UniProtKB-UniRule"/>
</dbReference>
<evidence type="ECO:0000256" key="8">
    <source>
        <dbReference type="ARBA" id="ARBA00023235"/>
    </source>
</evidence>
<evidence type="ECO:0000256" key="7">
    <source>
        <dbReference type="ARBA" id="ARBA00023027"/>
    </source>
</evidence>
<evidence type="ECO:0000313" key="14">
    <source>
        <dbReference type="Proteomes" id="UP000265431"/>
    </source>
</evidence>
<name>A0A399QXD7_9PROT</name>
<comment type="pathway">
    <text evidence="3 10">Carbohydrate metabolism; galactose metabolism.</text>
</comment>
<comment type="similarity">
    <text evidence="4 10">Belongs to the NAD(P)-dependent epimerase/dehydratase family.</text>
</comment>
<comment type="subunit">
    <text evidence="10">Homodimer.</text>
</comment>